<feature type="transmembrane region" description="Helical" evidence="7">
    <location>
        <begin position="243"/>
        <end position="269"/>
    </location>
</feature>
<comment type="caution">
    <text evidence="9">The sequence shown here is derived from an EMBL/GenBank/DDBJ whole genome shotgun (WGS) entry which is preliminary data.</text>
</comment>
<reference evidence="9" key="2">
    <citation type="submission" date="2020-09" db="EMBL/GenBank/DDBJ databases">
        <authorList>
            <person name="Sun Q."/>
            <person name="Zhou Y."/>
        </authorList>
    </citation>
    <scope>NUCLEOTIDE SEQUENCE</scope>
    <source>
        <strain evidence="9">CGMCC 1.3617</strain>
    </source>
</reference>
<keyword evidence="6 7" id="KW-0472">Membrane</keyword>
<dbReference type="Pfam" id="PF19300">
    <property type="entry name" value="BPD_transp_1_N"/>
    <property type="match status" value="1"/>
</dbReference>
<sequence>MEGRRPSNLRRPMTRILATRLAQIALTLAILSFCAFALIALMPGDPIEVAIAGDPRLTAIDAARLRALHGLDQPFTTRYLAWASGLLQGGFGYSRLFAQPVAALLLPALLSTLALAGTALAIALVAGVGLGALAASRPRSAPLVDAIAVMGQAMPTFWLGILLIIAFAVTLGWLPAGGTADHGLGLSYLVLPVATLAAAHLAAYARHSAASLEATLTEPWIRTARARGAPESRVLLRHAFPNAALPVLQIAALDAGALAGGALVTETVFARPGMGKLLYDAVMGNDTNLALIALLLVALVTMLATLGADLAQRALDPRLRER</sequence>
<gene>
    <name evidence="9" type="ORF">GCM10011320_41290</name>
</gene>
<dbReference type="InterPro" id="IPR000515">
    <property type="entry name" value="MetI-like"/>
</dbReference>
<name>A0A917KXK1_9PROT</name>
<evidence type="ECO:0000256" key="3">
    <source>
        <dbReference type="ARBA" id="ARBA00022475"/>
    </source>
</evidence>
<dbReference type="PANTHER" id="PTHR43163">
    <property type="entry name" value="DIPEPTIDE TRANSPORT SYSTEM PERMEASE PROTEIN DPPB-RELATED"/>
    <property type="match status" value="1"/>
</dbReference>
<feature type="transmembrane region" description="Helical" evidence="7">
    <location>
        <begin position="289"/>
        <end position="311"/>
    </location>
</feature>
<dbReference type="AlphaFoldDB" id="A0A917KXK1"/>
<dbReference type="SUPFAM" id="SSF161098">
    <property type="entry name" value="MetI-like"/>
    <property type="match status" value="1"/>
</dbReference>
<feature type="transmembrane region" description="Helical" evidence="7">
    <location>
        <begin position="21"/>
        <end position="42"/>
    </location>
</feature>
<dbReference type="PROSITE" id="PS50928">
    <property type="entry name" value="ABC_TM1"/>
    <property type="match status" value="1"/>
</dbReference>
<evidence type="ECO:0000256" key="5">
    <source>
        <dbReference type="ARBA" id="ARBA00022989"/>
    </source>
</evidence>
<dbReference type="Gene3D" id="1.10.3720.10">
    <property type="entry name" value="MetI-like"/>
    <property type="match status" value="1"/>
</dbReference>
<evidence type="ECO:0000256" key="7">
    <source>
        <dbReference type="RuleBase" id="RU363032"/>
    </source>
</evidence>
<evidence type="ECO:0000313" key="10">
    <source>
        <dbReference type="Proteomes" id="UP000661507"/>
    </source>
</evidence>
<dbReference type="InterPro" id="IPR035906">
    <property type="entry name" value="MetI-like_sf"/>
</dbReference>
<evidence type="ECO:0000256" key="6">
    <source>
        <dbReference type="ARBA" id="ARBA00023136"/>
    </source>
</evidence>
<evidence type="ECO:0000259" key="8">
    <source>
        <dbReference type="PROSITE" id="PS50928"/>
    </source>
</evidence>
<proteinExistence type="inferred from homology"/>
<keyword evidence="2 7" id="KW-0813">Transport</keyword>
<dbReference type="InterPro" id="IPR045621">
    <property type="entry name" value="BPD_transp_1_N"/>
</dbReference>
<evidence type="ECO:0000256" key="2">
    <source>
        <dbReference type="ARBA" id="ARBA00022448"/>
    </source>
</evidence>
<keyword evidence="4 7" id="KW-0812">Transmembrane</keyword>
<keyword evidence="3" id="KW-1003">Cell membrane</keyword>
<keyword evidence="10" id="KW-1185">Reference proteome</keyword>
<reference evidence="9" key="1">
    <citation type="journal article" date="2014" name="Int. J. Syst. Evol. Microbiol.">
        <title>Complete genome sequence of Corynebacterium casei LMG S-19264T (=DSM 44701T), isolated from a smear-ripened cheese.</title>
        <authorList>
            <consortium name="US DOE Joint Genome Institute (JGI-PGF)"/>
            <person name="Walter F."/>
            <person name="Albersmeier A."/>
            <person name="Kalinowski J."/>
            <person name="Ruckert C."/>
        </authorList>
    </citation>
    <scope>NUCLEOTIDE SEQUENCE</scope>
    <source>
        <strain evidence="9">CGMCC 1.3617</strain>
    </source>
</reference>
<evidence type="ECO:0000256" key="4">
    <source>
        <dbReference type="ARBA" id="ARBA00022692"/>
    </source>
</evidence>
<dbReference type="PANTHER" id="PTHR43163:SF6">
    <property type="entry name" value="DIPEPTIDE TRANSPORT SYSTEM PERMEASE PROTEIN DPPB-RELATED"/>
    <property type="match status" value="1"/>
</dbReference>
<organism evidence="9 10">
    <name type="scientific">Neoroseomonas lacus</name>
    <dbReference type="NCBI Taxonomy" id="287609"/>
    <lineage>
        <taxon>Bacteria</taxon>
        <taxon>Pseudomonadati</taxon>
        <taxon>Pseudomonadota</taxon>
        <taxon>Alphaproteobacteria</taxon>
        <taxon>Acetobacterales</taxon>
        <taxon>Acetobacteraceae</taxon>
        <taxon>Neoroseomonas</taxon>
    </lineage>
</organism>
<feature type="domain" description="ABC transmembrane type-1" evidence="8">
    <location>
        <begin position="109"/>
        <end position="307"/>
    </location>
</feature>
<evidence type="ECO:0000313" key="9">
    <source>
        <dbReference type="EMBL" id="GGJ29664.1"/>
    </source>
</evidence>
<dbReference type="CDD" id="cd06261">
    <property type="entry name" value="TM_PBP2"/>
    <property type="match status" value="1"/>
</dbReference>
<dbReference type="GO" id="GO:0005886">
    <property type="term" value="C:plasma membrane"/>
    <property type="evidence" value="ECO:0007669"/>
    <property type="project" value="UniProtKB-SubCell"/>
</dbReference>
<protein>
    <submittedName>
        <fullName evidence="9">ABC transporter permease</fullName>
    </submittedName>
</protein>
<comment type="similarity">
    <text evidence="7">Belongs to the binding-protein-dependent transport system permease family.</text>
</comment>
<feature type="transmembrane region" description="Helical" evidence="7">
    <location>
        <begin position="102"/>
        <end position="135"/>
    </location>
</feature>
<comment type="subcellular location">
    <subcellularLocation>
        <location evidence="1 7">Cell membrane</location>
        <topology evidence="1 7">Multi-pass membrane protein</topology>
    </subcellularLocation>
</comment>
<feature type="transmembrane region" description="Helical" evidence="7">
    <location>
        <begin position="186"/>
        <end position="205"/>
    </location>
</feature>
<evidence type="ECO:0000256" key="1">
    <source>
        <dbReference type="ARBA" id="ARBA00004651"/>
    </source>
</evidence>
<keyword evidence="5 7" id="KW-1133">Transmembrane helix</keyword>
<dbReference type="EMBL" id="BMKW01000010">
    <property type="protein sequence ID" value="GGJ29664.1"/>
    <property type="molecule type" value="Genomic_DNA"/>
</dbReference>
<dbReference type="GO" id="GO:0055085">
    <property type="term" value="P:transmembrane transport"/>
    <property type="evidence" value="ECO:0007669"/>
    <property type="project" value="InterPro"/>
</dbReference>
<feature type="transmembrane region" description="Helical" evidence="7">
    <location>
        <begin position="156"/>
        <end position="174"/>
    </location>
</feature>
<dbReference type="Proteomes" id="UP000661507">
    <property type="component" value="Unassembled WGS sequence"/>
</dbReference>
<dbReference type="Pfam" id="PF00528">
    <property type="entry name" value="BPD_transp_1"/>
    <property type="match status" value="1"/>
</dbReference>
<accession>A0A917KXK1</accession>